<name>E8QHE1_HELP7</name>
<dbReference type="KEGG" id="hpn:HPIN_06045"/>
<evidence type="ECO:0000313" key="7">
    <source>
        <dbReference type="Proteomes" id="UP000009059"/>
    </source>
</evidence>
<reference evidence="7" key="1">
    <citation type="submission" date="2010-11" db="EMBL/GenBank/DDBJ databases">
        <title>Genome sequence of Helicobacter pylori strain India7.</title>
        <authorList>
            <person name="Kersulyte D."/>
            <person name="Mukhopadhyay A."/>
            <person name="Choudhury A."/>
            <person name="Nair G.B."/>
            <person name="Berg D.E."/>
        </authorList>
    </citation>
    <scope>NUCLEOTIDE SEQUENCE [LARGE SCALE GENOMIC DNA]</scope>
    <source>
        <strain evidence="7">India7</strain>
    </source>
</reference>
<dbReference type="InterPro" id="IPR041092">
    <property type="entry name" value="PBECR1"/>
</dbReference>
<dbReference type="Pfam" id="PF18809">
    <property type="entry name" value="PBECR1"/>
    <property type="match status" value="1"/>
</dbReference>
<keyword evidence="1" id="KW-0175">Coiled coil</keyword>
<dbReference type="EMBL" id="CP002331">
    <property type="protein sequence ID" value="ADU80403.1"/>
    <property type="molecule type" value="Genomic_DNA"/>
</dbReference>
<evidence type="ECO:0000256" key="1">
    <source>
        <dbReference type="SAM" id="Coils"/>
    </source>
</evidence>
<evidence type="ECO:0000313" key="6">
    <source>
        <dbReference type="EMBL" id="ADU80403.1"/>
    </source>
</evidence>
<feature type="coiled-coil region" evidence="1">
    <location>
        <begin position="890"/>
        <end position="931"/>
    </location>
</feature>
<sequence length="1951" mass="220934">MQGLENNNIDLKNLPRTPLYPLKNPILTPEQLEQKKKDLIVDLNQKSKELTELGLLDKLGGFVGYQTENAKEREKQLTDLKTQAIDNKLDFKDLPNAIKDDYYNKAETSLFNPLKTKNEIAKEDYQKDLQRKEILQKTSKELTESDKELISDDSGFFNNALDAIAGKSEVEKLKEYKEKEKAKDITKEIQKAYLAFSNIDKNKDFFSLFTSADKEAQEKAKQDFETIAKNLYHFDSVIYNEKNEPFVVKGDKVYKINDGFIDNFTQSLLNNKFSLAGSLAGGITGAKYGKSAGALGLVGGAIAGAALGATTGAATDAIVTNLALDRENKADEIIRHALSEGALSLATDSLMLGAGKVLKPLAKAPLKLAEMSMPFQFTKNFFTGNAKRASEIIETTLSKEQQEALKEFSAQFGGETKINTNNANDFLRDKIKSVFKGDESKLKAYDKVKEILTLDNHKEQQQAFIRAIRSDETGNTLAFLIEAANLSPKANANLKSILNQTTENLTKSLKQFDLKDYEIKSVFDNLEQGTKESYDKALNEIIGKLYDDSYKVNLRDSVQDITNFQKFLNDLKAQGEIDVQAKSFLRQIEENVYNPNGVTYEQLKNSRQLINAYLRNVKDPSTLGYIQKASANFLKNDIDSAIESLLKQNKSAYEKISELQKSAISDYRDMKQALDLVDKAKIRDKHTQESDAINSLMKIIQGQGQKDLSNYQALTKGLQESDKQRLELSMLNRLMEQSLKQDESLKVFDSTQFFNKLNEFKDDVFTTPKAKEYIDIASGFHKLFKNDAKIAESLKPATTKNLSQGLATTLSGALKYQWTKFTLGTLYRNAPDRILGIKLPKALNEATAGAALKYHIKRALERSHSISEFSKNLELSAKNAKFSNNTLKIIEELNNGVKSASEEIKEKATKYEKALQELQKIDESKLTKEQQQVLKVFKGELDQTEIKGIDLNDLYLLEQGTRHAGAKKILVKQNGEESATTLTNDKLINMSEAIKNGSVLLESFERIKNGFRYAYEWDNNGVKIRLVVDDLNDGNKIFDFYRNFKDFREARPQPSTSKDNGINETNPTQKDLTDQEDLSKTSKDLNETTQEAKNLSPLEQANAEKLAKLESEKLESEQEFLKAKEQENARKEALKKKLEHERGNAGNIESQTKIEVGEDIPVQAQTQIPKSRVRLNEREIYDLDYAIVKAKDLKPSFTTGGTQKRTDMNEEQIKSISNNFDPQKIFGSGGFEDLPIILNDGQVIAGNHRVQGMLNFTPKSRYTYEKAIKEYYHIDLKPDELLVRIPNKRLNNTEINNLAASSNQGRFNSESDHAIAVLSHYEAKLKELDQKLDADSIYSLKNIVAKNLNFDKATHPNVGDSNLALLMFNMPRTKTQGIELLNRWQKEFSNDIKSYEKVKKMFVDNAGSFHNLIHDMNFPKVSLNAYLSDIMDRSFANLKNYQSTSESLKDLSEKFYKTSSLEMFEKSEQNTSDISEILGSAIARFARFDDPSKALFEALKSDNIKKGLKDFKIADVTKDMFSPDSKEFKDIDIYDFTHYLLMVNREPNENNPVLKRLIEAVKDMQKESEKGIKPKLEIPSEWGENYSEFKGDGLGAINKLLETKKGFVAGAFYKEGLGDIDLVWGTPKTKDSNGYGLAHILERRISNEMKKGLSETEAKEYAMSVVKSIPEVLEKGTKGTDSLGRVFVDYGNKRVGLNNEWKKEKLENHWVISSYELYDTEKQALRSTPQAITKEKAFNSLNSVGPNPNTNALKKQESEQAKAEKLRKLETGKGVKAEALKKLRFDEIKKLIDESPNNGKDIIVIGDDNLTPEIVEYIHKKHAKVGIERLDEDEITAFNFTYPKNAKAIIDYQGIQHALNKHGINSPSVKFSKQPPITYKDIANYRDIVKNADETIKRDNRIISYKQVNDHFVVVEQINRNKSEFIFKTMFKEKGDYKNASDYKKNIKEND</sequence>
<evidence type="ECO:0000259" key="4">
    <source>
        <dbReference type="Pfam" id="PF18809"/>
    </source>
</evidence>
<dbReference type="Proteomes" id="UP000009059">
    <property type="component" value="Chromosome"/>
</dbReference>
<feature type="domain" description="Phage-Barnase-EndoU-ColicinE5/D-RelE-like nuclease" evidence="4">
    <location>
        <begin position="1611"/>
        <end position="1716"/>
    </location>
</feature>
<feature type="domain" description="Phage-Barnase-EndoU-ColicinE5/D-RelE like nuclease 3" evidence="5">
    <location>
        <begin position="1831"/>
        <end position="1939"/>
    </location>
</feature>
<dbReference type="HOGENOM" id="CLU_002759_0_0_7"/>
<dbReference type="PATRIC" id="fig|907238.3.peg.1205"/>
<evidence type="ECO:0000259" key="5">
    <source>
        <dbReference type="Pfam" id="PF18812"/>
    </source>
</evidence>
<dbReference type="Pfam" id="PF18763">
    <property type="entry name" value="ddrB-ParB"/>
    <property type="match status" value="1"/>
</dbReference>
<accession>E8QHE1</accession>
<protein>
    <submittedName>
        <fullName evidence="6">Mosaic CUP0956/HP1116/jhp1044-like protein</fullName>
    </submittedName>
</protein>
<dbReference type="Pfam" id="PF12033">
    <property type="entry name" value="DUF3519"/>
    <property type="match status" value="1"/>
</dbReference>
<evidence type="ECO:0000259" key="3">
    <source>
        <dbReference type="Pfam" id="PF18763"/>
    </source>
</evidence>
<proteinExistence type="predicted"/>
<feature type="region of interest" description="Disordered" evidence="2">
    <location>
        <begin position="1049"/>
        <end position="1078"/>
    </location>
</feature>
<dbReference type="InterPro" id="IPR041398">
    <property type="entry name" value="DdrB_dom"/>
</dbReference>
<dbReference type="InterPro" id="IPR021907">
    <property type="entry name" value="DUF3519"/>
</dbReference>
<dbReference type="Pfam" id="PF18812">
    <property type="entry name" value="PBECR3"/>
    <property type="match status" value="1"/>
</dbReference>
<feature type="coiled-coil region" evidence="1">
    <location>
        <begin position="1106"/>
        <end position="1151"/>
    </location>
</feature>
<dbReference type="InterPro" id="IPR041301">
    <property type="entry name" value="PBECR3"/>
</dbReference>
<feature type="domain" description="DdrB-like" evidence="3">
    <location>
        <begin position="1177"/>
        <end position="1286"/>
    </location>
</feature>
<organism evidence="6 7">
    <name type="scientific">Helicobacter pylori (strain India7)</name>
    <dbReference type="NCBI Taxonomy" id="907238"/>
    <lineage>
        <taxon>Bacteria</taxon>
        <taxon>Pseudomonadati</taxon>
        <taxon>Campylobacterota</taxon>
        <taxon>Epsilonproteobacteria</taxon>
        <taxon>Campylobacterales</taxon>
        <taxon>Helicobacteraceae</taxon>
        <taxon>Helicobacter</taxon>
    </lineage>
</organism>
<evidence type="ECO:0000256" key="2">
    <source>
        <dbReference type="SAM" id="MobiDB-lite"/>
    </source>
</evidence>
<dbReference type="RefSeq" id="WP_001161740.1">
    <property type="nucleotide sequence ID" value="NC_017372.1"/>
</dbReference>
<gene>
    <name evidence="6" type="ordered locus">HPIN_06045</name>
</gene>
<feature type="compositionally biased region" description="Polar residues" evidence="2">
    <location>
        <begin position="1053"/>
        <end position="1070"/>
    </location>
</feature>